<dbReference type="RefSeq" id="XP_031946327.1">
    <property type="nucleotide sequence ID" value="XM_032086070.1"/>
</dbReference>
<evidence type="ECO:0000313" key="3">
    <source>
        <dbReference type="EMBL" id="KAE8409008.1"/>
    </source>
</evidence>
<keyword evidence="4" id="KW-1185">Reference proteome</keyword>
<accession>A0A5N7DU12</accession>
<dbReference type="Gene3D" id="3.40.50.300">
    <property type="entry name" value="P-loop containing nucleotide triphosphate hydrolases"/>
    <property type="match status" value="1"/>
</dbReference>
<keyword evidence="1" id="KW-0677">Repeat</keyword>
<dbReference type="EMBL" id="ML736741">
    <property type="protein sequence ID" value="KAE8409008.1"/>
    <property type="molecule type" value="Genomic_DNA"/>
</dbReference>
<dbReference type="InterPro" id="IPR056884">
    <property type="entry name" value="NPHP3-like_N"/>
</dbReference>
<dbReference type="AlphaFoldDB" id="A0A5N7DU12"/>
<gene>
    <name evidence="3" type="ORF">BDV37DRAFT_278518</name>
</gene>
<reference evidence="3 4" key="1">
    <citation type="submission" date="2019-04" db="EMBL/GenBank/DDBJ databases">
        <authorList>
            <consortium name="DOE Joint Genome Institute"/>
            <person name="Mondo S."/>
            <person name="Kjaerbolling I."/>
            <person name="Vesth T."/>
            <person name="Frisvad J.C."/>
            <person name="Nybo J.L."/>
            <person name="Theobald S."/>
            <person name="Kildgaard S."/>
            <person name="Isbrandt T."/>
            <person name="Kuo A."/>
            <person name="Sato A."/>
            <person name="Lyhne E.K."/>
            <person name="Kogle M.E."/>
            <person name="Wiebenga A."/>
            <person name="Kun R.S."/>
            <person name="Lubbers R.J."/>
            <person name="Makela M.R."/>
            <person name="Barry K."/>
            <person name="Chovatia M."/>
            <person name="Clum A."/>
            <person name="Daum C."/>
            <person name="Haridas S."/>
            <person name="He G."/>
            <person name="LaButti K."/>
            <person name="Lipzen A."/>
            <person name="Riley R."/>
            <person name="Salamov A."/>
            <person name="Simmons B.A."/>
            <person name="Magnuson J.K."/>
            <person name="Henrissat B."/>
            <person name="Mortensen U.H."/>
            <person name="Larsen T.O."/>
            <person name="Devries R.P."/>
            <person name="Grigoriev I.V."/>
            <person name="Machida M."/>
            <person name="Baker S.E."/>
            <person name="Andersen M.R."/>
            <person name="Cantor M.N."/>
            <person name="Hua S.X."/>
        </authorList>
    </citation>
    <scope>NUCLEOTIDE SEQUENCE [LARGE SCALE GENOMIC DNA]</scope>
    <source>
        <strain evidence="3 4">CBS 119388</strain>
    </source>
</reference>
<dbReference type="PANTHER" id="PTHR10039:SF5">
    <property type="entry name" value="NACHT DOMAIN-CONTAINING PROTEIN"/>
    <property type="match status" value="1"/>
</dbReference>
<evidence type="ECO:0000259" key="2">
    <source>
        <dbReference type="Pfam" id="PF24883"/>
    </source>
</evidence>
<dbReference type="PANTHER" id="PTHR10039">
    <property type="entry name" value="AMELOGENIN"/>
    <property type="match status" value="1"/>
</dbReference>
<evidence type="ECO:0000313" key="4">
    <source>
        <dbReference type="Proteomes" id="UP000325579"/>
    </source>
</evidence>
<name>A0A5N7DU12_9EURO</name>
<dbReference type="GeneID" id="43670761"/>
<dbReference type="OrthoDB" id="674604at2759"/>
<organism evidence="3 4">
    <name type="scientific">Aspergillus pseudonomiae</name>
    <dbReference type="NCBI Taxonomy" id="1506151"/>
    <lineage>
        <taxon>Eukaryota</taxon>
        <taxon>Fungi</taxon>
        <taxon>Dikarya</taxon>
        <taxon>Ascomycota</taxon>
        <taxon>Pezizomycotina</taxon>
        <taxon>Eurotiomycetes</taxon>
        <taxon>Eurotiomycetidae</taxon>
        <taxon>Eurotiales</taxon>
        <taxon>Aspergillaceae</taxon>
        <taxon>Aspergillus</taxon>
        <taxon>Aspergillus subgen. Circumdati</taxon>
    </lineage>
</organism>
<sequence length="201" mass="22569">MRFQGALSGLNVQTLNDLKREAEQSRKALEDVVDSTRKMEKHMSDVEDRDCLNTLKATDPQLDKQRIEKFKGGLLKDSYHWVIENQDFKRWLDASSGELLWIKGDPGKGKTMLLCGIIDELPQLAAPDNNIAFFFCQATVETLNNSTAVLRGLISMMVKQQPSLMSHLSEGSFDGHNAWFALQNTLTNILNDPTLQPTCIG</sequence>
<dbReference type="InterPro" id="IPR027417">
    <property type="entry name" value="P-loop_NTPase"/>
</dbReference>
<protein>
    <recommendedName>
        <fullName evidence="2">Nephrocystin 3-like N-terminal domain-containing protein</fullName>
    </recommendedName>
</protein>
<proteinExistence type="predicted"/>
<dbReference type="Proteomes" id="UP000325579">
    <property type="component" value="Unassembled WGS sequence"/>
</dbReference>
<dbReference type="SUPFAM" id="SSF52540">
    <property type="entry name" value="P-loop containing nucleoside triphosphate hydrolases"/>
    <property type="match status" value="1"/>
</dbReference>
<dbReference type="Pfam" id="PF24883">
    <property type="entry name" value="NPHP3_N"/>
    <property type="match status" value="1"/>
</dbReference>
<evidence type="ECO:0000256" key="1">
    <source>
        <dbReference type="ARBA" id="ARBA00022737"/>
    </source>
</evidence>
<feature type="domain" description="Nephrocystin 3-like N-terminal" evidence="2">
    <location>
        <begin position="78"/>
        <end position="173"/>
    </location>
</feature>
<accession>A0A5N6IH91</accession>